<evidence type="ECO:0000256" key="4">
    <source>
        <dbReference type="ARBA" id="ARBA00012723"/>
    </source>
</evidence>
<dbReference type="CDD" id="cd02982">
    <property type="entry name" value="PDI_b'_family"/>
    <property type="match status" value="1"/>
</dbReference>
<organism evidence="9 10">
    <name type="scientific">Conoideocrella luteorostrata</name>
    <dbReference type="NCBI Taxonomy" id="1105319"/>
    <lineage>
        <taxon>Eukaryota</taxon>
        <taxon>Fungi</taxon>
        <taxon>Dikarya</taxon>
        <taxon>Ascomycota</taxon>
        <taxon>Pezizomycotina</taxon>
        <taxon>Sordariomycetes</taxon>
        <taxon>Hypocreomycetidae</taxon>
        <taxon>Hypocreales</taxon>
        <taxon>Clavicipitaceae</taxon>
        <taxon>Conoideocrella</taxon>
    </lineage>
</organism>
<evidence type="ECO:0000313" key="9">
    <source>
        <dbReference type="EMBL" id="KAK2591475.1"/>
    </source>
</evidence>
<comment type="catalytic activity">
    <reaction evidence="1">
        <text>Catalyzes the rearrangement of -S-S- bonds in proteins.</text>
        <dbReference type="EC" id="5.3.4.1"/>
    </reaction>
</comment>
<evidence type="ECO:0000256" key="6">
    <source>
        <dbReference type="ARBA" id="ARBA00023235"/>
    </source>
</evidence>
<keyword evidence="6" id="KW-0413">Isomerase</keyword>
<name>A0AAJ0CEJ4_9HYPO</name>
<comment type="similarity">
    <text evidence="3">Belongs to the protein disulfide isomerase family.</text>
</comment>
<keyword evidence="10" id="KW-1185">Reference proteome</keyword>
<evidence type="ECO:0000256" key="7">
    <source>
        <dbReference type="ARBA" id="ARBA00023284"/>
    </source>
</evidence>
<dbReference type="PANTHER" id="PTHR18929">
    <property type="entry name" value="PROTEIN DISULFIDE ISOMERASE"/>
    <property type="match status" value="1"/>
</dbReference>
<dbReference type="SUPFAM" id="SSF52833">
    <property type="entry name" value="Thioredoxin-like"/>
    <property type="match status" value="1"/>
</dbReference>
<dbReference type="GO" id="GO:0003756">
    <property type="term" value="F:protein disulfide isomerase activity"/>
    <property type="evidence" value="ECO:0007669"/>
    <property type="project" value="UniProtKB-EC"/>
</dbReference>
<evidence type="ECO:0000256" key="5">
    <source>
        <dbReference type="ARBA" id="ARBA00022824"/>
    </source>
</evidence>
<feature type="region of interest" description="Disordered" evidence="8">
    <location>
        <begin position="230"/>
        <end position="250"/>
    </location>
</feature>
<proteinExistence type="inferred from homology"/>
<accession>A0AAJ0CEJ4</accession>
<gene>
    <name evidence="9" type="ORF">QQS21_010821</name>
</gene>
<evidence type="ECO:0000256" key="2">
    <source>
        <dbReference type="ARBA" id="ARBA00004319"/>
    </source>
</evidence>
<keyword evidence="7" id="KW-0676">Redox-active center</keyword>
<comment type="caution">
    <text evidence="9">The sequence shown here is derived from an EMBL/GenBank/DDBJ whole genome shotgun (WGS) entry which is preliminary data.</text>
</comment>
<evidence type="ECO:0000256" key="3">
    <source>
        <dbReference type="ARBA" id="ARBA00006347"/>
    </source>
</evidence>
<reference evidence="9" key="1">
    <citation type="submission" date="2023-06" db="EMBL/GenBank/DDBJ databases">
        <title>Conoideocrella luteorostrata (Hypocreales: Clavicipitaceae), a potential biocontrol fungus for elongate hemlock scale in United States Christmas tree production areas.</title>
        <authorList>
            <person name="Barrett H."/>
            <person name="Lovett B."/>
            <person name="Macias A.M."/>
            <person name="Stajich J.E."/>
            <person name="Kasson M.T."/>
        </authorList>
    </citation>
    <scope>NUCLEOTIDE SEQUENCE</scope>
    <source>
        <strain evidence="9">ARSEF 14590</strain>
    </source>
</reference>
<dbReference type="GO" id="GO:0034976">
    <property type="term" value="P:response to endoplasmic reticulum stress"/>
    <property type="evidence" value="ECO:0007669"/>
    <property type="project" value="TreeGrafter"/>
</dbReference>
<dbReference type="AlphaFoldDB" id="A0AAJ0CEJ4"/>
<dbReference type="Proteomes" id="UP001251528">
    <property type="component" value="Unassembled WGS sequence"/>
</dbReference>
<dbReference type="InterPro" id="IPR036249">
    <property type="entry name" value="Thioredoxin-like_sf"/>
</dbReference>
<dbReference type="Pfam" id="PF13848">
    <property type="entry name" value="Thioredoxin_6"/>
    <property type="match status" value="1"/>
</dbReference>
<dbReference type="GO" id="GO:0005788">
    <property type="term" value="C:endoplasmic reticulum lumen"/>
    <property type="evidence" value="ECO:0007669"/>
    <property type="project" value="UniProtKB-SubCell"/>
</dbReference>
<dbReference type="GO" id="GO:0006457">
    <property type="term" value="P:protein folding"/>
    <property type="evidence" value="ECO:0007669"/>
    <property type="project" value="TreeGrafter"/>
</dbReference>
<evidence type="ECO:0000313" key="10">
    <source>
        <dbReference type="Proteomes" id="UP001251528"/>
    </source>
</evidence>
<evidence type="ECO:0000256" key="8">
    <source>
        <dbReference type="SAM" id="MobiDB-lite"/>
    </source>
</evidence>
<comment type="subcellular location">
    <subcellularLocation>
        <location evidence="2">Endoplasmic reticulum lumen</location>
    </subcellularLocation>
</comment>
<dbReference type="PANTHER" id="PTHR18929:SF132">
    <property type="entry name" value="PROTEIN DISULFIDE-ISOMERASE A3"/>
    <property type="match status" value="1"/>
</dbReference>
<dbReference type="EC" id="5.3.4.1" evidence="4"/>
<protein>
    <recommendedName>
        <fullName evidence="4">protein disulfide-isomerase</fullName>
        <ecNumber evidence="4">5.3.4.1</ecNumber>
    </recommendedName>
</protein>
<dbReference type="EMBL" id="JASWJB010000332">
    <property type="protein sequence ID" value="KAK2591475.1"/>
    <property type="molecule type" value="Genomic_DNA"/>
</dbReference>
<dbReference type="Gene3D" id="3.40.30.10">
    <property type="entry name" value="Glutaredoxin"/>
    <property type="match status" value="2"/>
</dbReference>
<evidence type="ECO:0000256" key="1">
    <source>
        <dbReference type="ARBA" id="ARBA00001182"/>
    </source>
</evidence>
<keyword evidence="5" id="KW-0256">Endoplasmic reticulum</keyword>
<sequence length="250" mass="28166">MARYRGPRTAASIASFFRRRQQPAVTRLSGSELTPFSTGDDFVFVAHFQHSNDALSDRFTAIAEVYRDRYTFGYLGDQGQEANSIRCFNNIDGLQYVETSLTRIGAIDRFVETCTEPLIPPLTRKSEAKHTQTGKSLVHYFTNDKSDRDLYVEKMRPLAKTYQEYLTFVTVDVTEYQDMPRAMGLKSDKGLVVENTRNGQVFPFRGSSGPINAEDIETFITAISRGKIPSWTGQDKSPGSLGTEEARDEL</sequence>